<dbReference type="Pfam" id="PF07163">
    <property type="entry name" value="Pex26"/>
    <property type="match status" value="1"/>
</dbReference>
<keyword evidence="4" id="KW-1185">Reference proteome</keyword>
<evidence type="ECO:0000256" key="2">
    <source>
        <dbReference type="SAM" id="Phobius"/>
    </source>
</evidence>
<keyword evidence="2" id="KW-1133">Transmembrane helix</keyword>
<feature type="region of interest" description="Disordered" evidence="1">
    <location>
        <begin position="1"/>
        <end position="36"/>
    </location>
</feature>
<organism evidence="3 4">
    <name type="scientific">Amazona collaria</name>
    <name type="common">yellow-billed parrot</name>
    <dbReference type="NCBI Taxonomy" id="241587"/>
    <lineage>
        <taxon>Eukaryota</taxon>
        <taxon>Metazoa</taxon>
        <taxon>Chordata</taxon>
        <taxon>Craniata</taxon>
        <taxon>Vertebrata</taxon>
        <taxon>Euteleostomi</taxon>
        <taxon>Archelosauria</taxon>
        <taxon>Archosauria</taxon>
        <taxon>Dinosauria</taxon>
        <taxon>Saurischia</taxon>
        <taxon>Theropoda</taxon>
        <taxon>Coelurosauria</taxon>
        <taxon>Aves</taxon>
        <taxon>Neognathae</taxon>
        <taxon>Neoaves</taxon>
        <taxon>Telluraves</taxon>
        <taxon>Australaves</taxon>
        <taxon>Psittaciformes</taxon>
        <taxon>Psittacidae</taxon>
        <taxon>Amazona</taxon>
    </lineage>
</organism>
<evidence type="ECO:0000256" key="1">
    <source>
        <dbReference type="SAM" id="MobiDB-lite"/>
    </source>
</evidence>
<keyword evidence="2" id="KW-0472">Membrane</keyword>
<dbReference type="GO" id="GO:0045046">
    <property type="term" value="P:protein import into peroxisome membrane"/>
    <property type="evidence" value="ECO:0007669"/>
    <property type="project" value="InterPro"/>
</dbReference>
<evidence type="ECO:0000313" key="4">
    <source>
        <dbReference type="Proteomes" id="UP000694522"/>
    </source>
</evidence>
<name>A0A8B9GI60_9PSIT</name>
<dbReference type="AlphaFoldDB" id="A0A8B9GI60"/>
<sequence length="300" mass="33241">PLMLSATAPSGGRGAEGRGSSRSPPGSPPTAAMRSEPLAQAASLLEEATDLLVLHRDFAAAVERCEAGCDSLGPGTSPERCERPPGLSAEVKCSLCVVGIQALAEMNRWREVLSWVLQYYHVPEQLPPKVLELCILLYSKVRDPQVMLEVGSSWLTDQTNKSLPEYGSLLELYLLHVLLPLGQFEGAEELVRGCGVFDSQQQLAFLGTICESRCQWAQQEEMQLAPFCSCTLGALSQKLLTVLTLLRRALRSMSSHFYLFPYKKMLLATFLLYLVVVRLDPGTVLRFQIFKILLWLQKIK</sequence>
<dbReference type="Ensembl" id="ENSACOT00000026430.1">
    <property type="protein sequence ID" value="ENSACOP00000025562.1"/>
    <property type="gene ID" value="ENSACOG00000017110.1"/>
</dbReference>
<dbReference type="GO" id="GO:0016558">
    <property type="term" value="P:protein import into peroxisome matrix"/>
    <property type="evidence" value="ECO:0007669"/>
    <property type="project" value="TreeGrafter"/>
</dbReference>
<reference evidence="3" key="1">
    <citation type="submission" date="2025-08" db="UniProtKB">
        <authorList>
            <consortium name="Ensembl"/>
        </authorList>
    </citation>
    <scope>IDENTIFICATION</scope>
</reference>
<feature type="transmembrane region" description="Helical" evidence="2">
    <location>
        <begin position="258"/>
        <end position="276"/>
    </location>
</feature>
<evidence type="ECO:0000313" key="3">
    <source>
        <dbReference type="Ensembl" id="ENSACOP00000025562.1"/>
    </source>
</evidence>
<protein>
    <submittedName>
        <fullName evidence="3">Peroxisomal biogenesis factor 26</fullName>
    </submittedName>
</protein>
<dbReference type="InterPro" id="IPR010797">
    <property type="entry name" value="Pex26"/>
</dbReference>
<dbReference type="PANTHER" id="PTHR16262:SF2">
    <property type="entry name" value="PEROXISOME ASSEMBLY PROTEIN 26"/>
    <property type="match status" value="1"/>
</dbReference>
<dbReference type="GO" id="GO:0005778">
    <property type="term" value="C:peroxisomal membrane"/>
    <property type="evidence" value="ECO:0007669"/>
    <property type="project" value="InterPro"/>
</dbReference>
<accession>A0A8B9GI60</accession>
<keyword evidence="2" id="KW-0812">Transmembrane</keyword>
<dbReference type="GO" id="GO:0044877">
    <property type="term" value="F:protein-containing complex binding"/>
    <property type="evidence" value="ECO:0007669"/>
    <property type="project" value="InterPro"/>
</dbReference>
<proteinExistence type="predicted"/>
<dbReference type="Proteomes" id="UP000694522">
    <property type="component" value="Unplaced"/>
</dbReference>
<reference evidence="3" key="2">
    <citation type="submission" date="2025-09" db="UniProtKB">
        <authorList>
            <consortium name="Ensembl"/>
        </authorList>
    </citation>
    <scope>IDENTIFICATION</scope>
</reference>
<dbReference type="GO" id="GO:0051117">
    <property type="term" value="F:ATPase binding"/>
    <property type="evidence" value="ECO:0007669"/>
    <property type="project" value="TreeGrafter"/>
</dbReference>
<dbReference type="PANTHER" id="PTHR16262">
    <property type="entry name" value="PEROXISOME ASSEMBLY PROTEIN 26"/>
    <property type="match status" value="1"/>
</dbReference>